<dbReference type="AlphaFoldDB" id="A0A1X7U356"/>
<dbReference type="InParanoid" id="A0A1X7U356"/>
<sequence>LSLSFSQKHQSKLQKHAMYCDLETLQWNLKYFMTNYFEAEDLALKSAFHNIKVFLCDCHRAQALER</sequence>
<reference evidence="1" key="1">
    <citation type="submission" date="2017-05" db="UniProtKB">
        <authorList>
            <consortium name="EnsemblMetazoa"/>
        </authorList>
    </citation>
    <scope>IDENTIFICATION</scope>
</reference>
<evidence type="ECO:0000313" key="1">
    <source>
        <dbReference type="EnsemblMetazoa" id="Aqu2.1.21974_001"/>
    </source>
</evidence>
<accession>A0A1X7U356</accession>
<dbReference type="EnsemblMetazoa" id="Aqu2.1.21974_001">
    <property type="protein sequence ID" value="Aqu2.1.21974_001"/>
    <property type="gene ID" value="Aqu2.1.21974"/>
</dbReference>
<protein>
    <submittedName>
        <fullName evidence="1">Uncharacterized protein</fullName>
    </submittedName>
</protein>
<proteinExistence type="predicted"/>
<organism evidence="1">
    <name type="scientific">Amphimedon queenslandica</name>
    <name type="common">Sponge</name>
    <dbReference type="NCBI Taxonomy" id="400682"/>
    <lineage>
        <taxon>Eukaryota</taxon>
        <taxon>Metazoa</taxon>
        <taxon>Porifera</taxon>
        <taxon>Demospongiae</taxon>
        <taxon>Heteroscleromorpha</taxon>
        <taxon>Haplosclerida</taxon>
        <taxon>Niphatidae</taxon>
        <taxon>Amphimedon</taxon>
    </lineage>
</organism>
<name>A0A1X7U356_AMPQE</name>